<gene>
    <name evidence="1" type="ORF">LCGC14_0519260</name>
</gene>
<name>A0A0F9RZ39_9ZZZZ</name>
<proteinExistence type="predicted"/>
<sequence length="126" mass="14018">MALMSLQFRGLREMERRIGNLAVQHPRVAQRALVSEAEIEMTEMKKRTPVDVGTLQDSGRVEPIPPLGIKWVFGGAAKDYAIAVHENLGAFHTTGQAKYVESVVLEFIPHAADRVGRRWAAELGLR</sequence>
<protein>
    <recommendedName>
        <fullName evidence="2">HK97 gp10 family phage protein</fullName>
    </recommendedName>
</protein>
<comment type="caution">
    <text evidence="1">The sequence shown here is derived from an EMBL/GenBank/DDBJ whole genome shotgun (WGS) entry which is preliminary data.</text>
</comment>
<accession>A0A0F9RZ39</accession>
<reference evidence="1" key="1">
    <citation type="journal article" date="2015" name="Nature">
        <title>Complex archaea that bridge the gap between prokaryotes and eukaryotes.</title>
        <authorList>
            <person name="Spang A."/>
            <person name="Saw J.H."/>
            <person name="Jorgensen S.L."/>
            <person name="Zaremba-Niedzwiedzka K."/>
            <person name="Martijn J."/>
            <person name="Lind A.E."/>
            <person name="van Eijk R."/>
            <person name="Schleper C."/>
            <person name="Guy L."/>
            <person name="Ettema T.J."/>
        </authorList>
    </citation>
    <scope>NUCLEOTIDE SEQUENCE</scope>
</reference>
<evidence type="ECO:0000313" key="1">
    <source>
        <dbReference type="EMBL" id="KKN61710.1"/>
    </source>
</evidence>
<dbReference type="AlphaFoldDB" id="A0A0F9RZ39"/>
<organism evidence="1">
    <name type="scientific">marine sediment metagenome</name>
    <dbReference type="NCBI Taxonomy" id="412755"/>
    <lineage>
        <taxon>unclassified sequences</taxon>
        <taxon>metagenomes</taxon>
        <taxon>ecological metagenomes</taxon>
    </lineage>
</organism>
<evidence type="ECO:0008006" key="2">
    <source>
        <dbReference type="Google" id="ProtNLM"/>
    </source>
</evidence>
<dbReference type="EMBL" id="LAZR01000649">
    <property type="protein sequence ID" value="KKN61710.1"/>
    <property type="molecule type" value="Genomic_DNA"/>
</dbReference>